<comment type="caution">
    <text evidence="2">The sequence shown here is derived from an EMBL/GenBank/DDBJ whole genome shotgun (WGS) entry which is preliminary data.</text>
</comment>
<evidence type="ECO:0000313" key="2">
    <source>
        <dbReference type="EMBL" id="TYL39488.1"/>
    </source>
</evidence>
<dbReference type="InterPro" id="IPR002372">
    <property type="entry name" value="PQQ_rpt_dom"/>
</dbReference>
<dbReference type="SUPFAM" id="SSF50998">
    <property type="entry name" value="Quinoprotein alcohol dehydrogenase-like"/>
    <property type="match status" value="2"/>
</dbReference>
<dbReference type="InterPro" id="IPR018391">
    <property type="entry name" value="PQQ_b-propeller_rpt"/>
</dbReference>
<organism evidence="2 3">
    <name type="scientific">Natronococcus pandeyae</name>
    <dbReference type="NCBI Taxonomy" id="2055836"/>
    <lineage>
        <taxon>Archaea</taxon>
        <taxon>Methanobacteriati</taxon>
        <taxon>Methanobacteriota</taxon>
        <taxon>Stenosarchaea group</taxon>
        <taxon>Halobacteria</taxon>
        <taxon>Halobacteriales</taxon>
        <taxon>Natrialbaceae</taxon>
        <taxon>Natronococcus</taxon>
    </lineage>
</organism>
<evidence type="ECO:0000313" key="3">
    <source>
        <dbReference type="Proteomes" id="UP000766904"/>
    </source>
</evidence>
<dbReference type="Proteomes" id="UP000766904">
    <property type="component" value="Unassembled WGS sequence"/>
</dbReference>
<proteinExistence type="predicted"/>
<dbReference type="Gene3D" id="2.130.10.10">
    <property type="entry name" value="YVTN repeat-like/Quinoprotein amine dehydrogenase"/>
    <property type="match status" value="2"/>
</dbReference>
<protein>
    <submittedName>
        <fullName evidence="2">Pyrrolo-quinoline quinone</fullName>
    </submittedName>
</protein>
<name>A0A8J8TRF5_9EURY</name>
<dbReference type="RefSeq" id="WP_148856620.1">
    <property type="nucleotide sequence ID" value="NZ_PHNJ01000002.1"/>
</dbReference>
<dbReference type="SMART" id="SM00564">
    <property type="entry name" value="PQQ"/>
    <property type="match status" value="5"/>
</dbReference>
<dbReference type="PANTHER" id="PTHR34512">
    <property type="entry name" value="CELL SURFACE PROTEIN"/>
    <property type="match status" value="1"/>
</dbReference>
<evidence type="ECO:0000259" key="1">
    <source>
        <dbReference type="Pfam" id="PF13360"/>
    </source>
</evidence>
<keyword evidence="3" id="KW-1185">Reference proteome</keyword>
<accession>A0A8J8TRF5</accession>
<dbReference type="PANTHER" id="PTHR34512:SF30">
    <property type="entry name" value="OUTER MEMBRANE PROTEIN ASSEMBLY FACTOR BAMB"/>
    <property type="match status" value="1"/>
</dbReference>
<feature type="domain" description="Pyrrolo-quinoline quinone repeat" evidence="1">
    <location>
        <begin position="59"/>
        <end position="194"/>
    </location>
</feature>
<reference evidence="2" key="1">
    <citation type="submission" date="2017-11" db="EMBL/GenBank/DDBJ databases">
        <authorList>
            <person name="Kajale S.C."/>
            <person name="Sharma A."/>
        </authorList>
    </citation>
    <scope>NUCLEOTIDE SEQUENCE</scope>
    <source>
        <strain evidence="2">LS1_42</strain>
    </source>
</reference>
<gene>
    <name evidence="2" type="ORF">CV102_04110</name>
</gene>
<dbReference type="InterPro" id="IPR015943">
    <property type="entry name" value="WD40/YVTN_repeat-like_dom_sf"/>
</dbReference>
<feature type="domain" description="Pyrrolo-quinoline quinone repeat" evidence="1">
    <location>
        <begin position="233"/>
        <end position="407"/>
    </location>
</feature>
<dbReference type="EMBL" id="PHNJ01000002">
    <property type="protein sequence ID" value="TYL39488.1"/>
    <property type="molecule type" value="Genomic_DNA"/>
</dbReference>
<dbReference type="OrthoDB" id="145878at2157"/>
<sequence length="409" mass="43786">MPSRRTVLATGTATGLAAIAGCLSSGHSFDTFETGPDTWRLSRYDLQNTGHNAEATVPEDPEERWRFEPESPVRSVDGLAVGEDVVVAGSERDASTNLVALERNTGDVRWKADDRDADVAAVALGDETVYTTSDGQYIAAYDLETGERRWANDEERHARTFGAPLLFDGDTLYRGDGNGLTAYDAESGDERWRVSDQGAVAIDGDRLFQGGTTVTASESPNAPVRLGTDSELETLWKSSGSGNGEPPVVWNDRVLSGVEPLPFDEGERLQAYDADSGGLEWTHEYSDTHVTSPVIVDDRAIFHVGRGDWDDVPDGPNRLLAVDAEGAIEWEAETEWGVTAVLAAAGDTLFVGGEPEAPGLAAIDPATSDVRWEREPRGDSVRLAEVTSLAAVDGLLVAGTEHGHVVAYG</sequence>
<dbReference type="InterPro" id="IPR011047">
    <property type="entry name" value="Quinoprotein_ADH-like_sf"/>
</dbReference>
<dbReference type="Pfam" id="PF13360">
    <property type="entry name" value="PQQ_2"/>
    <property type="match status" value="2"/>
</dbReference>
<dbReference type="AlphaFoldDB" id="A0A8J8TRF5"/>
<dbReference type="PROSITE" id="PS51257">
    <property type="entry name" value="PROKAR_LIPOPROTEIN"/>
    <property type="match status" value="1"/>
</dbReference>